<feature type="domain" description="UPF0033" evidence="3">
    <location>
        <begin position="40"/>
        <end position="107"/>
    </location>
</feature>
<comment type="caution">
    <text evidence="4">The sequence shown here is derived from an EMBL/GenBank/DDBJ whole genome shotgun (WGS) entry which is preliminary data.</text>
</comment>
<evidence type="ECO:0000259" key="3">
    <source>
        <dbReference type="Pfam" id="PF01206"/>
    </source>
</evidence>
<name>A0A545U8J3_9GAMM</name>
<dbReference type="SUPFAM" id="SSF64307">
    <property type="entry name" value="SirA-like"/>
    <property type="match status" value="1"/>
</dbReference>
<keyword evidence="4" id="KW-0808">Transferase</keyword>
<dbReference type="InterPro" id="IPR036868">
    <property type="entry name" value="TusA-like_sf"/>
</dbReference>
<dbReference type="PANTHER" id="PTHR33279:SF2">
    <property type="entry name" value="SULFUR CARRIER PROTEIN TUSA"/>
    <property type="match status" value="1"/>
</dbReference>
<dbReference type="Proteomes" id="UP000315439">
    <property type="component" value="Unassembled WGS sequence"/>
</dbReference>
<protein>
    <submittedName>
        <fullName evidence="4">Sulfurtransferase TusA family protein</fullName>
    </submittedName>
</protein>
<dbReference type="EMBL" id="VIKS01000011">
    <property type="protein sequence ID" value="TQV85790.1"/>
    <property type="molecule type" value="Genomic_DNA"/>
</dbReference>
<comment type="similarity">
    <text evidence="1">Belongs to the sulfur carrier protein TusA family.</text>
</comment>
<organism evidence="4 5">
    <name type="scientific">Aliikangiella coralliicola</name>
    <dbReference type="NCBI Taxonomy" id="2592383"/>
    <lineage>
        <taxon>Bacteria</taxon>
        <taxon>Pseudomonadati</taxon>
        <taxon>Pseudomonadota</taxon>
        <taxon>Gammaproteobacteria</taxon>
        <taxon>Oceanospirillales</taxon>
        <taxon>Pleioneaceae</taxon>
        <taxon>Aliikangiella</taxon>
    </lineage>
</organism>
<dbReference type="OrthoDB" id="9797551at2"/>
<dbReference type="InterPro" id="IPR001455">
    <property type="entry name" value="TusA-like"/>
</dbReference>
<dbReference type="PANTHER" id="PTHR33279">
    <property type="entry name" value="SULFUR CARRIER PROTEIN YEDF-RELATED"/>
    <property type="match status" value="1"/>
</dbReference>
<dbReference type="GO" id="GO:0016740">
    <property type="term" value="F:transferase activity"/>
    <property type="evidence" value="ECO:0007669"/>
    <property type="project" value="UniProtKB-KW"/>
</dbReference>
<proteinExistence type="inferred from homology"/>
<evidence type="ECO:0000313" key="4">
    <source>
        <dbReference type="EMBL" id="TQV85790.1"/>
    </source>
</evidence>
<dbReference type="Pfam" id="PF01206">
    <property type="entry name" value="TusA"/>
    <property type="match status" value="1"/>
</dbReference>
<feature type="region of interest" description="Disordered" evidence="2">
    <location>
        <begin position="1"/>
        <end position="36"/>
    </location>
</feature>
<reference evidence="4 5" key="1">
    <citation type="submission" date="2019-07" db="EMBL/GenBank/DDBJ databases">
        <title>Draft genome for Aliikangiella sp. M105.</title>
        <authorList>
            <person name="Wang G."/>
        </authorList>
    </citation>
    <scope>NUCLEOTIDE SEQUENCE [LARGE SCALE GENOMIC DNA]</scope>
    <source>
        <strain evidence="4 5">M105</strain>
    </source>
</reference>
<gene>
    <name evidence="4" type="ORF">FLL46_17855</name>
</gene>
<sequence>MPNSENSDFDDNREEKIDVGRNDDNQQHLDDGIGEKHDYNIDATNINCPLPLLKMKQALNQAKVGEVLFVRVTDPVSERDFKAYLKMTNHQMKMKIENNEYLYWIKKID</sequence>
<dbReference type="RefSeq" id="WP_142932709.1">
    <property type="nucleotide sequence ID" value="NZ_ML660167.1"/>
</dbReference>
<dbReference type="Gene3D" id="3.30.110.40">
    <property type="entry name" value="TusA-like domain"/>
    <property type="match status" value="1"/>
</dbReference>
<keyword evidence="5" id="KW-1185">Reference proteome</keyword>
<accession>A0A545U8J3</accession>
<evidence type="ECO:0000313" key="5">
    <source>
        <dbReference type="Proteomes" id="UP000315439"/>
    </source>
</evidence>
<evidence type="ECO:0000256" key="1">
    <source>
        <dbReference type="ARBA" id="ARBA00008984"/>
    </source>
</evidence>
<dbReference type="CDD" id="cd00291">
    <property type="entry name" value="SirA_YedF_YeeD"/>
    <property type="match status" value="1"/>
</dbReference>
<dbReference type="AlphaFoldDB" id="A0A545U8J3"/>
<evidence type="ECO:0000256" key="2">
    <source>
        <dbReference type="SAM" id="MobiDB-lite"/>
    </source>
</evidence>
<feature type="compositionally biased region" description="Basic and acidic residues" evidence="2">
    <location>
        <begin position="13"/>
        <end position="36"/>
    </location>
</feature>